<evidence type="ECO:0000313" key="3">
    <source>
        <dbReference type="Proteomes" id="UP001501710"/>
    </source>
</evidence>
<dbReference type="RefSeq" id="WP_344904183.1">
    <property type="nucleotide sequence ID" value="NZ_BAABAS010000021.1"/>
</dbReference>
<dbReference type="SMART" id="SM00953">
    <property type="entry name" value="RES"/>
    <property type="match status" value="1"/>
</dbReference>
<sequence>MPYAEPPRQFRPVPHMRLLKAGERLWRVHDRKYDAASVNPNPSDDNFGGGRFDGTDRDPFPAYYAGLEAGTALAETLLRDVPFNDRGFRTVRRARVHGRRASVVETTDALRLVDLCSGEALAAVAQDTWLVQAESAEYHATRRYASWIREHVPDAQGLIWPSKREGGRPALVLFRDRCPDGTLVTDPDAGQNLDDLEGAAWINQQLAPYRARVTIPRNARHP</sequence>
<proteinExistence type="predicted"/>
<accession>A0ABP8CIX8</accession>
<evidence type="ECO:0000259" key="1">
    <source>
        <dbReference type="SMART" id="SM00953"/>
    </source>
</evidence>
<keyword evidence="3" id="KW-1185">Reference proteome</keyword>
<name>A0ABP8CIX8_9ACTN</name>
<dbReference type="EMBL" id="BAABAS010000021">
    <property type="protein sequence ID" value="GAA4239871.1"/>
    <property type="molecule type" value="Genomic_DNA"/>
</dbReference>
<dbReference type="InterPro" id="IPR014914">
    <property type="entry name" value="RES_dom"/>
</dbReference>
<evidence type="ECO:0000313" key="2">
    <source>
        <dbReference type="EMBL" id="GAA4239871.1"/>
    </source>
</evidence>
<protein>
    <recommendedName>
        <fullName evidence="1">RES domain-containing protein</fullName>
    </recommendedName>
</protein>
<dbReference type="Pfam" id="PF08808">
    <property type="entry name" value="RES"/>
    <property type="match status" value="1"/>
</dbReference>
<gene>
    <name evidence="2" type="ORF">GCM10022254_62360</name>
</gene>
<organism evidence="2 3">
    <name type="scientific">Actinomadura meridiana</name>
    <dbReference type="NCBI Taxonomy" id="559626"/>
    <lineage>
        <taxon>Bacteria</taxon>
        <taxon>Bacillati</taxon>
        <taxon>Actinomycetota</taxon>
        <taxon>Actinomycetes</taxon>
        <taxon>Streptosporangiales</taxon>
        <taxon>Thermomonosporaceae</taxon>
        <taxon>Actinomadura</taxon>
    </lineage>
</organism>
<reference evidence="3" key="1">
    <citation type="journal article" date="2019" name="Int. J. Syst. Evol. Microbiol.">
        <title>The Global Catalogue of Microorganisms (GCM) 10K type strain sequencing project: providing services to taxonomists for standard genome sequencing and annotation.</title>
        <authorList>
            <consortium name="The Broad Institute Genomics Platform"/>
            <consortium name="The Broad Institute Genome Sequencing Center for Infectious Disease"/>
            <person name="Wu L."/>
            <person name="Ma J."/>
        </authorList>
    </citation>
    <scope>NUCLEOTIDE SEQUENCE [LARGE SCALE GENOMIC DNA]</scope>
    <source>
        <strain evidence="3">JCM 17440</strain>
    </source>
</reference>
<comment type="caution">
    <text evidence="2">The sequence shown here is derived from an EMBL/GenBank/DDBJ whole genome shotgun (WGS) entry which is preliminary data.</text>
</comment>
<feature type="domain" description="RES" evidence="1">
    <location>
        <begin position="38"/>
        <end position="186"/>
    </location>
</feature>
<dbReference type="Proteomes" id="UP001501710">
    <property type="component" value="Unassembled WGS sequence"/>
</dbReference>